<dbReference type="GO" id="GO:0004526">
    <property type="term" value="F:ribonuclease P activity"/>
    <property type="evidence" value="ECO:0007669"/>
    <property type="project" value="TreeGrafter"/>
</dbReference>
<sequence>MPSKQGPRLHWRLSNLMHPNADLEKTVKDHLLNHAIQVLLPYDTVDKELQEELDVQLVTMLPPDEGYQVIRASLADVLAQVLNTAVLLQEDATLQAISLADRLESNHAIAITPDGMLHMAVSSEIHARLGLTGVNSPSSADRYNVSLDLRAASLQPGGDRYAQVLAKLRASIPPQAFIARLEAKGELKEIGLPSQALSPSYGTEAWMPLESVARTLPGLLLPPLSRETFEQLGVAPEPHGEPEPGPGGGDGDGGGDGVIDAMDDGGGGGGGLAAALRRSRSLPLTPAQEWRLQRAITGLHTWLGALACGQSHTLCNDLLPDEVMPLQLEDAPLPSLEEQERRLLGTMVSRMWKGILSQGQVLNVMKSTAALVARRQVPWAAVTVWGFADTPVAWRGLEHGSAWGGSGESSYTVVFLPGGDYCVYRPLGPQEVPLPKGQRQ</sequence>
<dbReference type="GO" id="GO:0030681">
    <property type="term" value="C:multimeric ribonuclease P complex"/>
    <property type="evidence" value="ECO:0007669"/>
    <property type="project" value="TreeGrafter"/>
</dbReference>
<proteinExistence type="predicted"/>
<feature type="region of interest" description="Disordered" evidence="1">
    <location>
        <begin position="234"/>
        <end position="274"/>
    </location>
</feature>
<keyword evidence="3" id="KW-1185">Reference proteome</keyword>
<dbReference type="PANTHER" id="PTHR15396">
    <property type="entry name" value="RIBONUCLEASE P PROTEIN SUBUNIT P40"/>
    <property type="match status" value="1"/>
</dbReference>
<dbReference type="Pfam" id="PF08584">
    <property type="entry name" value="Ribonuc_P_40"/>
    <property type="match status" value="2"/>
</dbReference>
<protein>
    <submittedName>
        <fullName evidence="2">Uncharacterized protein</fullName>
    </submittedName>
</protein>
<comment type="caution">
    <text evidence="2">The sequence shown here is derived from an EMBL/GenBank/DDBJ whole genome shotgun (WGS) entry which is preliminary data.</text>
</comment>
<evidence type="ECO:0000256" key="1">
    <source>
        <dbReference type="SAM" id="MobiDB-lite"/>
    </source>
</evidence>
<reference evidence="2 3" key="1">
    <citation type="journal article" date="2023" name="Commun. Biol.">
        <title>Reorganization of the ancestral sex-determining regions during the evolution of trioecy in Pleodorina starrii.</title>
        <authorList>
            <person name="Takahashi K."/>
            <person name="Suzuki S."/>
            <person name="Kawai-Toyooka H."/>
            <person name="Yamamoto K."/>
            <person name="Hamaji T."/>
            <person name="Ootsuki R."/>
            <person name="Yamaguchi H."/>
            <person name="Kawachi M."/>
            <person name="Higashiyama T."/>
            <person name="Nozaki H."/>
        </authorList>
    </citation>
    <scope>NUCLEOTIDE SEQUENCE [LARGE SCALE GENOMIC DNA]</scope>
    <source>
        <strain evidence="2 3">NIES-4479</strain>
    </source>
</reference>
<name>A0A9W6BLI8_9CHLO</name>
<gene>
    <name evidence="2" type="primary">PLEST005614</name>
    <name evidence="2" type="ORF">PLESTB_000767400</name>
</gene>
<dbReference type="GO" id="GO:0001682">
    <property type="term" value="P:tRNA 5'-leader removal"/>
    <property type="evidence" value="ECO:0007669"/>
    <property type="project" value="InterPro"/>
</dbReference>
<accession>A0A9W6BLI8</accession>
<evidence type="ECO:0000313" key="3">
    <source>
        <dbReference type="Proteomes" id="UP001165080"/>
    </source>
</evidence>
<dbReference type="GO" id="GO:0000171">
    <property type="term" value="F:ribonuclease MRP activity"/>
    <property type="evidence" value="ECO:0007669"/>
    <property type="project" value="TreeGrafter"/>
</dbReference>
<dbReference type="AlphaFoldDB" id="A0A9W6BLI8"/>
<feature type="compositionally biased region" description="Gly residues" evidence="1">
    <location>
        <begin position="246"/>
        <end position="257"/>
    </location>
</feature>
<dbReference type="PANTHER" id="PTHR15396:SF1">
    <property type="entry name" value="RIBONUCLEASE P PROTEIN SUBUNIT P40"/>
    <property type="match status" value="1"/>
</dbReference>
<dbReference type="GO" id="GO:0000172">
    <property type="term" value="C:ribonuclease MRP complex"/>
    <property type="evidence" value="ECO:0007669"/>
    <property type="project" value="TreeGrafter"/>
</dbReference>
<evidence type="ECO:0000313" key="2">
    <source>
        <dbReference type="EMBL" id="GLC53601.1"/>
    </source>
</evidence>
<organism evidence="2 3">
    <name type="scientific">Pleodorina starrii</name>
    <dbReference type="NCBI Taxonomy" id="330485"/>
    <lineage>
        <taxon>Eukaryota</taxon>
        <taxon>Viridiplantae</taxon>
        <taxon>Chlorophyta</taxon>
        <taxon>core chlorophytes</taxon>
        <taxon>Chlorophyceae</taxon>
        <taxon>CS clade</taxon>
        <taxon>Chlamydomonadales</taxon>
        <taxon>Volvocaceae</taxon>
        <taxon>Pleodorina</taxon>
    </lineage>
</organism>
<dbReference type="InterPro" id="IPR013893">
    <property type="entry name" value="RNase_P_Rpp40"/>
</dbReference>
<dbReference type="GO" id="GO:0000447">
    <property type="term" value="P:endonucleolytic cleavage in ITS1 to separate SSU-rRNA from 5.8S rRNA and LSU-rRNA from tricistronic rRNA transcript (SSU-rRNA, 5.8S rRNA, LSU-rRNA)"/>
    <property type="evidence" value="ECO:0007669"/>
    <property type="project" value="TreeGrafter"/>
</dbReference>
<dbReference type="Proteomes" id="UP001165080">
    <property type="component" value="Unassembled WGS sequence"/>
</dbReference>
<dbReference type="EMBL" id="BRXU01000008">
    <property type="protein sequence ID" value="GLC53601.1"/>
    <property type="molecule type" value="Genomic_DNA"/>
</dbReference>